<evidence type="ECO:0000313" key="3">
    <source>
        <dbReference type="Proteomes" id="UP000828390"/>
    </source>
</evidence>
<dbReference type="Proteomes" id="UP000828390">
    <property type="component" value="Unassembled WGS sequence"/>
</dbReference>
<sequence>MAKGKLCRGWTSNLWPKTSSIEPGIATYDQGKHYRAWTSNLWPKASSIEAGLATYGQRQAL</sequence>
<gene>
    <name evidence="1" type="ORF">DPMN_182635</name>
    <name evidence="2" type="ORF">DPMN_182705</name>
</gene>
<evidence type="ECO:0000313" key="2">
    <source>
        <dbReference type="EMBL" id="KAH3748267.1"/>
    </source>
</evidence>
<evidence type="ECO:0000313" key="1">
    <source>
        <dbReference type="EMBL" id="KAH3748197.1"/>
    </source>
</evidence>
<reference evidence="1" key="2">
    <citation type="submission" date="2020-11" db="EMBL/GenBank/DDBJ databases">
        <authorList>
            <person name="McCartney M.A."/>
            <person name="Auch B."/>
            <person name="Kono T."/>
            <person name="Mallez S."/>
            <person name="Becker A."/>
            <person name="Gohl D.M."/>
            <person name="Silverstein K.A.T."/>
            <person name="Koren S."/>
            <person name="Bechman K.B."/>
            <person name="Herman A."/>
            <person name="Abrahante J.E."/>
            <person name="Garbe J."/>
        </authorList>
    </citation>
    <scope>NUCLEOTIDE SEQUENCE</scope>
    <source>
        <strain evidence="1">Duluth1</strain>
        <tissue evidence="1">Whole animal</tissue>
    </source>
</reference>
<reference evidence="1" key="1">
    <citation type="journal article" date="2019" name="bioRxiv">
        <title>The Genome of the Zebra Mussel, Dreissena polymorpha: A Resource for Invasive Species Research.</title>
        <authorList>
            <person name="McCartney M.A."/>
            <person name="Auch B."/>
            <person name="Kono T."/>
            <person name="Mallez S."/>
            <person name="Zhang Y."/>
            <person name="Obille A."/>
            <person name="Becker A."/>
            <person name="Abrahante J.E."/>
            <person name="Garbe J."/>
            <person name="Badalamenti J.P."/>
            <person name="Herman A."/>
            <person name="Mangelson H."/>
            <person name="Liachko I."/>
            <person name="Sullivan S."/>
            <person name="Sone E.D."/>
            <person name="Koren S."/>
            <person name="Silverstein K.A.T."/>
            <person name="Beckman K.B."/>
            <person name="Gohl D.M."/>
        </authorList>
    </citation>
    <scope>NUCLEOTIDE SEQUENCE</scope>
    <source>
        <strain evidence="1">Duluth1</strain>
        <tissue evidence="1">Whole animal</tissue>
    </source>
</reference>
<protein>
    <submittedName>
        <fullName evidence="1">Uncharacterized protein</fullName>
    </submittedName>
</protein>
<dbReference type="AlphaFoldDB" id="A0A9D4I6C0"/>
<dbReference type="EMBL" id="JAIWYP010000010">
    <property type="protein sequence ID" value="KAH3748267.1"/>
    <property type="molecule type" value="Genomic_DNA"/>
</dbReference>
<organism evidence="1 3">
    <name type="scientific">Dreissena polymorpha</name>
    <name type="common">Zebra mussel</name>
    <name type="synonym">Mytilus polymorpha</name>
    <dbReference type="NCBI Taxonomy" id="45954"/>
    <lineage>
        <taxon>Eukaryota</taxon>
        <taxon>Metazoa</taxon>
        <taxon>Spiralia</taxon>
        <taxon>Lophotrochozoa</taxon>
        <taxon>Mollusca</taxon>
        <taxon>Bivalvia</taxon>
        <taxon>Autobranchia</taxon>
        <taxon>Heteroconchia</taxon>
        <taxon>Euheterodonta</taxon>
        <taxon>Imparidentia</taxon>
        <taxon>Neoheterodontei</taxon>
        <taxon>Myida</taxon>
        <taxon>Dreissenoidea</taxon>
        <taxon>Dreissenidae</taxon>
        <taxon>Dreissena</taxon>
    </lineage>
</organism>
<name>A0A9D4I6C0_DREPO</name>
<proteinExistence type="predicted"/>
<comment type="caution">
    <text evidence="1">The sequence shown here is derived from an EMBL/GenBank/DDBJ whole genome shotgun (WGS) entry which is preliminary data.</text>
</comment>
<keyword evidence="3" id="KW-1185">Reference proteome</keyword>
<dbReference type="EMBL" id="JAIWYP010000010">
    <property type="protein sequence ID" value="KAH3748197.1"/>
    <property type="molecule type" value="Genomic_DNA"/>
</dbReference>
<accession>A0A9D4I6C0</accession>